<dbReference type="RefSeq" id="XP_018382641.1">
    <property type="nucleotide sequence ID" value="XM_018531015.1"/>
</dbReference>
<gene>
    <name evidence="2" type="ORF">CC77DRAFT_282730</name>
</gene>
<dbReference type="GeneID" id="29116609"/>
<protein>
    <submittedName>
        <fullName evidence="2">Uncharacterized protein</fullName>
    </submittedName>
</protein>
<dbReference type="Proteomes" id="UP000077248">
    <property type="component" value="Unassembled WGS sequence"/>
</dbReference>
<dbReference type="AlphaFoldDB" id="A0A177DDK8"/>
<name>A0A177DDK8_ALTAL</name>
<organism evidence="2 3">
    <name type="scientific">Alternaria alternata</name>
    <name type="common">Alternaria rot fungus</name>
    <name type="synonym">Torula alternata</name>
    <dbReference type="NCBI Taxonomy" id="5599"/>
    <lineage>
        <taxon>Eukaryota</taxon>
        <taxon>Fungi</taxon>
        <taxon>Dikarya</taxon>
        <taxon>Ascomycota</taxon>
        <taxon>Pezizomycotina</taxon>
        <taxon>Dothideomycetes</taxon>
        <taxon>Pleosporomycetidae</taxon>
        <taxon>Pleosporales</taxon>
        <taxon>Pleosporineae</taxon>
        <taxon>Pleosporaceae</taxon>
        <taxon>Alternaria</taxon>
        <taxon>Alternaria sect. Alternaria</taxon>
        <taxon>Alternaria alternata complex</taxon>
    </lineage>
</organism>
<keyword evidence="3" id="KW-1185">Reference proteome</keyword>
<evidence type="ECO:0000313" key="3">
    <source>
        <dbReference type="Proteomes" id="UP000077248"/>
    </source>
</evidence>
<evidence type="ECO:0000256" key="1">
    <source>
        <dbReference type="SAM" id="MobiDB-lite"/>
    </source>
</evidence>
<accession>A0A177DDK8</accession>
<dbReference type="EMBL" id="KV441487">
    <property type="protein sequence ID" value="OAG17220.1"/>
    <property type="molecule type" value="Genomic_DNA"/>
</dbReference>
<dbReference type="KEGG" id="aalt:CC77DRAFT_282730"/>
<evidence type="ECO:0000313" key="2">
    <source>
        <dbReference type="EMBL" id="OAG17220.1"/>
    </source>
</evidence>
<feature type="region of interest" description="Disordered" evidence="1">
    <location>
        <begin position="15"/>
        <end position="46"/>
    </location>
</feature>
<reference evidence="2 3" key="1">
    <citation type="submission" date="2016-05" db="EMBL/GenBank/DDBJ databases">
        <title>Comparative analysis of secretome profiles of manganese(II)-oxidizing ascomycete fungi.</title>
        <authorList>
            <consortium name="DOE Joint Genome Institute"/>
            <person name="Zeiner C.A."/>
            <person name="Purvine S.O."/>
            <person name="Zink E.M."/>
            <person name="Wu S."/>
            <person name="Pasa-Tolic L."/>
            <person name="Chaput D.L."/>
            <person name="Haridas S."/>
            <person name="Grigoriev I.V."/>
            <person name="Santelli C.M."/>
            <person name="Hansel C.M."/>
        </authorList>
    </citation>
    <scope>NUCLEOTIDE SEQUENCE [LARGE SCALE GENOMIC DNA]</scope>
    <source>
        <strain evidence="2 3">SRC1lrK2f</strain>
    </source>
</reference>
<dbReference type="VEuPathDB" id="FungiDB:CC77DRAFT_282730"/>
<proteinExistence type="predicted"/>
<sequence length="153" mass="16437">MRLLLRRLASSDSVAGVGLPPPRSPNWKLGTSEARSLPHHTSGSISSTMNTLAPAHPQHAWSAAVFLSLPDSDTGYNVATSTSSAYVLRHLQGFRSQGPQILDLIASASLSPLYASWCSSHKIARATQHLQYTTPFHSFSRIGVCPAGPMYLP</sequence>